<evidence type="ECO:0000313" key="2">
    <source>
        <dbReference type="EMBL" id="RNI30097.1"/>
    </source>
</evidence>
<name>A0A3M9MY86_9BACT</name>
<sequence>MSLVFALLFNFSSAWAQEGIKPLLFKDGQTVQLSRSYSLDELKAGVVINAVEGLEIAGIYLVRGARPIKALKLKDRQEMQAFELYSWATGKDKPAAGKATALPNSDVKAGDRIAFDATYKGEPVSFTIKVQ</sequence>
<evidence type="ECO:0000256" key="1">
    <source>
        <dbReference type="SAM" id="SignalP"/>
    </source>
</evidence>
<protein>
    <submittedName>
        <fullName evidence="2">Uncharacterized protein</fullName>
    </submittedName>
</protein>
<keyword evidence="1" id="KW-0732">Signal</keyword>
<keyword evidence="3" id="KW-1185">Reference proteome</keyword>
<feature type="chain" id="PRO_5018017622" evidence="1">
    <location>
        <begin position="17"/>
        <end position="131"/>
    </location>
</feature>
<dbReference type="EMBL" id="RJJE01000009">
    <property type="protein sequence ID" value="RNI30097.1"/>
    <property type="molecule type" value="Genomic_DNA"/>
</dbReference>
<evidence type="ECO:0000313" key="3">
    <source>
        <dbReference type="Proteomes" id="UP000271010"/>
    </source>
</evidence>
<proteinExistence type="predicted"/>
<comment type="caution">
    <text evidence="2">The sequence shown here is derived from an EMBL/GenBank/DDBJ whole genome shotgun (WGS) entry which is preliminary data.</text>
</comment>
<organism evidence="2 3">
    <name type="scientific">Rufibacter immobilis</name>
    <dbReference type="NCBI Taxonomy" id="1348778"/>
    <lineage>
        <taxon>Bacteria</taxon>
        <taxon>Pseudomonadati</taxon>
        <taxon>Bacteroidota</taxon>
        <taxon>Cytophagia</taxon>
        <taxon>Cytophagales</taxon>
        <taxon>Hymenobacteraceae</taxon>
        <taxon>Rufibacter</taxon>
    </lineage>
</organism>
<reference evidence="2 3" key="1">
    <citation type="submission" date="2018-11" db="EMBL/GenBank/DDBJ databases">
        <title>Rufibacter latericius sp. nov., isolated from water in Baiyang Lake.</title>
        <authorList>
            <person name="Yang Y."/>
        </authorList>
    </citation>
    <scope>NUCLEOTIDE SEQUENCE [LARGE SCALE GENOMIC DNA]</scope>
    <source>
        <strain evidence="2 3">MCC P1</strain>
    </source>
</reference>
<dbReference type="AlphaFoldDB" id="A0A3M9MY86"/>
<accession>A0A3M9MY86</accession>
<feature type="signal peptide" evidence="1">
    <location>
        <begin position="1"/>
        <end position="16"/>
    </location>
</feature>
<dbReference type="Proteomes" id="UP000271010">
    <property type="component" value="Unassembled WGS sequence"/>
</dbReference>
<gene>
    <name evidence="2" type="ORF">EFA69_11350</name>
</gene>